<reference evidence="2" key="1">
    <citation type="submission" date="2023-05" db="EMBL/GenBank/DDBJ databases">
        <title>Genome and transcriptome analyses reveal genes involved in the formation of fine ridges on petal epidermal cells in Hibiscus trionum.</title>
        <authorList>
            <person name="Koshimizu S."/>
            <person name="Masuda S."/>
            <person name="Ishii T."/>
            <person name="Shirasu K."/>
            <person name="Hoshino A."/>
            <person name="Arita M."/>
        </authorList>
    </citation>
    <scope>NUCLEOTIDE SEQUENCE</scope>
    <source>
        <strain evidence="2">Hamamatsu line</strain>
    </source>
</reference>
<dbReference type="OrthoDB" id="991981at2759"/>
<dbReference type="Proteomes" id="UP001165190">
    <property type="component" value="Unassembled WGS sequence"/>
</dbReference>
<feature type="signal peptide" evidence="1">
    <location>
        <begin position="1"/>
        <end position="21"/>
    </location>
</feature>
<feature type="chain" id="PRO_5040995744" evidence="1">
    <location>
        <begin position="22"/>
        <end position="79"/>
    </location>
</feature>
<dbReference type="PANTHER" id="PTHR37908">
    <property type="entry name" value="TRANSMEMBRANE PROTEIN"/>
    <property type="match status" value="1"/>
</dbReference>
<evidence type="ECO:0000313" key="3">
    <source>
        <dbReference type="Proteomes" id="UP001165190"/>
    </source>
</evidence>
<evidence type="ECO:0000256" key="1">
    <source>
        <dbReference type="SAM" id="SignalP"/>
    </source>
</evidence>
<comment type="caution">
    <text evidence="2">The sequence shown here is derived from an EMBL/GenBank/DDBJ whole genome shotgun (WGS) entry which is preliminary data.</text>
</comment>
<dbReference type="EMBL" id="BSYR01000004">
    <property type="protein sequence ID" value="GMI67026.1"/>
    <property type="molecule type" value="Genomic_DNA"/>
</dbReference>
<keyword evidence="3" id="KW-1185">Reference proteome</keyword>
<organism evidence="2 3">
    <name type="scientific">Hibiscus trionum</name>
    <name type="common">Flower of an hour</name>
    <dbReference type="NCBI Taxonomy" id="183268"/>
    <lineage>
        <taxon>Eukaryota</taxon>
        <taxon>Viridiplantae</taxon>
        <taxon>Streptophyta</taxon>
        <taxon>Embryophyta</taxon>
        <taxon>Tracheophyta</taxon>
        <taxon>Spermatophyta</taxon>
        <taxon>Magnoliopsida</taxon>
        <taxon>eudicotyledons</taxon>
        <taxon>Gunneridae</taxon>
        <taxon>Pentapetalae</taxon>
        <taxon>rosids</taxon>
        <taxon>malvids</taxon>
        <taxon>Malvales</taxon>
        <taxon>Malvaceae</taxon>
        <taxon>Malvoideae</taxon>
        <taxon>Hibiscus</taxon>
    </lineage>
</organism>
<proteinExistence type="predicted"/>
<dbReference type="PANTHER" id="PTHR37908:SF4">
    <property type="entry name" value="PROTEIN, PUTATIVE-RELATED"/>
    <property type="match status" value="1"/>
</dbReference>
<sequence length="79" mass="9061">MGRSWFLKLILLSMILILSSSQGFSRILMENAEPEESTAQSEEFADRYRETIGIMDYKEPGPNTNPRTGYIFCPPPQPY</sequence>
<gene>
    <name evidence="2" type="ORF">HRI_000371900</name>
</gene>
<name>A0A9W7LK30_HIBTR</name>
<dbReference type="AlphaFoldDB" id="A0A9W7LK30"/>
<keyword evidence="1" id="KW-0732">Signal</keyword>
<accession>A0A9W7LK30</accession>
<protein>
    <submittedName>
        <fullName evidence="2">Uncharacterized protein</fullName>
    </submittedName>
</protein>
<evidence type="ECO:0000313" key="2">
    <source>
        <dbReference type="EMBL" id="GMI67026.1"/>
    </source>
</evidence>